<keyword evidence="3" id="KW-1185">Reference proteome</keyword>
<dbReference type="AlphaFoldDB" id="A0A284S8I3"/>
<dbReference type="Proteomes" id="UP000219338">
    <property type="component" value="Unassembled WGS sequence"/>
</dbReference>
<evidence type="ECO:0000313" key="2">
    <source>
        <dbReference type="EMBL" id="SJL17329.1"/>
    </source>
</evidence>
<gene>
    <name evidence="2" type="ORF">ARMOST_20879</name>
</gene>
<feature type="region of interest" description="Disordered" evidence="1">
    <location>
        <begin position="41"/>
        <end position="140"/>
    </location>
</feature>
<sequence>MPCPNQAPAPGASRRAIRKLYDCEDPRALATLLASRGREVPTGILPSKRPVEIMPRDEEETSRHRRRVYSDNSDNGHGTQLSAVELVQPTGMDKMNTPPPSPTIERSSSPSALSPGHTQASPAPIADSRHPNNSYDAPTIGIDSEIDEVRIAAQFIDELKSVTLEGSNMQPDDISRLREASPELPFDIDDPDFLFALRTFFTTTNASEEMYKSFLFAYKER</sequence>
<evidence type="ECO:0000313" key="3">
    <source>
        <dbReference type="Proteomes" id="UP000219338"/>
    </source>
</evidence>
<dbReference type="OrthoDB" id="2742740at2759"/>
<proteinExistence type="predicted"/>
<organism evidence="2 3">
    <name type="scientific">Armillaria ostoyae</name>
    <name type="common">Armillaria root rot fungus</name>
    <dbReference type="NCBI Taxonomy" id="47428"/>
    <lineage>
        <taxon>Eukaryota</taxon>
        <taxon>Fungi</taxon>
        <taxon>Dikarya</taxon>
        <taxon>Basidiomycota</taxon>
        <taxon>Agaricomycotina</taxon>
        <taxon>Agaricomycetes</taxon>
        <taxon>Agaricomycetidae</taxon>
        <taxon>Agaricales</taxon>
        <taxon>Marasmiineae</taxon>
        <taxon>Physalacriaceae</taxon>
        <taxon>Armillaria</taxon>
    </lineage>
</organism>
<accession>A0A284S8I3</accession>
<feature type="compositionally biased region" description="Polar residues" evidence="1">
    <location>
        <begin position="70"/>
        <end position="82"/>
    </location>
</feature>
<name>A0A284S8I3_ARMOS</name>
<evidence type="ECO:0000256" key="1">
    <source>
        <dbReference type="SAM" id="MobiDB-lite"/>
    </source>
</evidence>
<dbReference type="EMBL" id="FUEG01000043">
    <property type="protein sequence ID" value="SJL17329.1"/>
    <property type="molecule type" value="Genomic_DNA"/>
</dbReference>
<protein>
    <submittedName>
        <fullName evidence="2">Uncharacterized protein</fullName>
    </submittedName>
</protein>
<feature type="compositionally biased region" description="Polar residues" evidence="1">
    <location>
        <begin position="104"/>
        <end position="121"/>
    </location>
</feature>
<reference evidence="3" key="1">
    <citation type="journal article" date="2017" name="Nat. Ecol. Evol.">
        <title>Genome expansion and lineage-specific genetic innovations in the forest pathogenic fungi Armillaria.</title>
        <authorList>
            <person name="Sipos G."/>
            <person name="Prasanna A.N."/>
            <person name="Walter M.C."/>
            <person name="O'Connor E."/>
            <person name="Balint B."/>
            <person name="Krizsan K."/>
            <person name="Kiss B."/>
            <person name="Hess J."/>
            <person name="Varga T."/>
            <person name="Slot J."/>
            <person name="Riley R."/>
            <person name="Boka B."/>
            <person name="Rigling D."/>
            <person name="Barry K."/>
            <person name="Lee J."/>
            <person name="Mihaltcheva S."/>
            <person name="LaButti K."/>
            <person name="Lipzen A."/>
            <person name="Waldron R."/>
            <person name="Moloney N.M."/>
            <person name="Sperisen C."/>
            <person name="Kredics L."/>
            <person name="Vagvoelgyi C."/>
            <person name="Patrignani A."/>
            <person name="Fitzpatrick D."/>
            <person name="Nagy I."/>
            <person name="Doyle S."/>
            <person name="Anderson J.B."/>
            <person name="Grigoriev I.V."/>
            <person name="Gueldener U."/>
            <person name="Muensterkoetter M."/>
            <person name="Nagy L.G."/>
        </authorList>
    </citation>
    <scope>NUCLEOTIDE SEQUENCE [LARGE SCALE GENOMIC DNA]</scope>
    <source>
        <strain evidence="3">C18/9</strain>
    </source>
</reference>